<reference evidence="2 3" key="1">
    <citation type="submission" date="2019-11" db="EMBL/GenBank/DDBJ databases">
        <title>Caenimonas koreensis gen. nov., sp. nov., isolated from activated sludge.</title>
        <authorList>
            <person name="Seung H.R."/>
        </authorList>
    </citation>
    <scope>NUCLEOTIDE SEQUENCE [LARGE SCALE GENOMIC DNA]</scope>
    <source>
        <strain evidence="2 3">EMB320</strain>
    </source>
</reference>
<dbReference type="OrthoDB" id="556502at2"/>
<accession>A0A844B0L9</accession>
<dbReference type="GO" id="GO:0016787">
    <property type="term" value="F:hydrolase activity"/>
    <property type="evidence" value="ECO:0007669"/>
    <property type="project" value="UniProtKB-KW"/>
</dbReference>
<dbReference type="Gene3D" id="3.40.50.1820">
    <property type="entry name" value="alpha/beta hydrolase"/>
    <property type="match status" value="1"/>
</dbReference>
<keyword evidence="3" id="KW-1185">Reference proteome</keyword>
<name>A0A844B0L9_9BURK</name>
<dbReference type="Pfam" id="PF24096">
    <property type="entry name" value="DUF7379"/>
    <property type="match status" value="1"/>
</dbReference>
<feature type="domain" description="DUF7379" evidence="1">
    <location>
        <begin position="187"/>
        <end position="262"/>
    </location>
</feature>
<evidence type="ECO:0000259" key="1">
    <source>
        <dbReference type="Pfam" id="PF24096"/>
    </source>
</evidence>
<proteinExistence type="predicted"/>
<keyword evidence="2" id="KW-0378">Hydrolase</keyword>
<comment type="caution">
    <text evidence="2">The sequence shown here is derived from an EMBL/GenBank/DDBJ whole genome shotgun (WGS) entry which is preliminary data.</text>
</comment>
<gene>
    <name evidence="2" type="ORF">GHT07_13290</name>
</gene>
<dbReference type="RefSeq" id="WP_153585585.1">
    <property type="nucleotide sequence ID" value="NZ_WJBU01000012.1"/>
</dbReference>
<evidence type="ECO:0000313" key="2">
    <source>
        <dbReference type="EMBL" id="MRD48258.1"/>
    </source>
</evidence>
<dbReference type="InterPro" id="IPR029058">
    <property type="entry name" value="AB_hydrolase_fold"/>
</dbReference>
<dbReference type="EMBL" id="WJBU01000012">
    <property type="protein sequence ID" value="MRD48258.1"/>
    <property type="molecule type" value="Genomic_DNA"/>
</dbReference>
<dbReference type="PANTHER" id="PTHR37946:SF1">
    <property type="entry name" value="SLL1969 PROTEIN"/>
    <property type="match status" value="1"/>
</dbReference>
<sequence>MAKAPRFLNELRGGIRLAVDGVKGVTRIVEGVHGSVVRVAPPVGRHDERQLGGIPGLVYRSIHGTTNLVGASLDAAIAGAEKLITALPGQASVTRDDSPSMPQRDAIVSALNGVMGDHLERTNNPLAIQMQIARRSPAGAKPLLLIHGLCMNDQQWTRDGHDHGQALAASLGFNPFYLRYNTGRHISSNGASLAALLEETLDAWPVAIDSFTIIGHSMGGLVARSAIEQATAAGMKWPALLRKLVFLGSPQQGAALERGGNWLHRGLGVSPYVAPFTRLSGLRSEGITDLRHGNLLDIDWADGRFVQRDTRTMVPLPRGVTCYAIAGTLGRNAQGEWRGDGLVSVESALGRHEKTTRNLGIPASRTWVAAGVNHLDLLSSDAVYRKLRKWLADERA</sequence>
<evidence type="ECO:0000313" key="3">
    <source>
        <dbReference type="Proteomes" id="UP000487350"/>
    </source>
</evidence>
<dbReference type="Proteomes" id="UP000487350">
    <property type="component" value="Unassembled WGS sequence"/>
</dbReference>
<dbReference type="AlphaFoldDB" id="A0A844B0L9"/>
<dbReference type="InterPro" id="IPR055803">
    <property type="entry name" value="DUF7379"/>
</dbReference>
<dbReference type="PANTHER" id="PTHR37946">
    <property type="entry name" value="SLL1969 PROTEIN"/>
    <property type="match status" value="1"/>
</dbReference>
<organism evidence="2 3">
    <name type="scientific">Caenimonas koreensis DSM 17982</name>
    <dbReference type="NCBI Taxonomy" id="1121255"/>
    <lineage>
        <taxon>Bacteria</taxon>
        <taxon>Pseudomonadati</taxon>
        <taxon>Pseudomonadota</taxon>
        <taxon>Betaproteobacteria</taxon>
        <taxon>Burkholderiales</taxon>
        <taxon>Comamonadaceae</taxon>
        <taxon>Caenimonas</taxon>
    </lineage>
</organism>
<dbReference type="SUPFAM" id="SSF53474">
    <property type="entry name" value="alpha/beta-Hydrolases"/>
    <property type="match status" value="1"/>
</dbReference>
<protein>
    <submittedName>
        <fullName evidence="2">Alpha/beta hydrolase</fullName>
    </submittedName>
</protein>